<dbReference type="PANTHER" id="PTHR12480">
    <property type="entry name" value="ARGININE DEMETHYLASE AND LYSYL-HYDROXYLASE JMJD"/>
    <property type="match status" value="1"/>
</dbReference>
<protein>
    <submittedName>
        <fullName evidence="3">Clavaminate synthase-like protein</fullName>
    </submittedName>
</protein>
<dbReference type="SUPFAM" id="SSF51197">
    <property type="entry name" value="Clavaminate synthase-like"/>
    <property type="match status" value="1"/>
</dbReference>
<dbReference type="Pfam" id="PF13621">
    <property type="entry name" value="Cupin_8"/>
    <property type="match status" value="1"/>
</dbReference>
<feature type="domain" description="F-box" evidence="1">
    <location>
        <begin position="23"/>
        <end position="69"/>
    </location>
</feature>
<gene>
    <name evidence="3" type="ORF">L211DRAFT_750985</name>
</gene>
<feature type="domain" description="JmjC" evidence="2">
    <location>
        <begin position="217"/>
        <end position="376"/>
    </location>
</feature>
<dbReference type="SMART" id="SM00256">
    <property type="entry name" value="FBOX"/>
    <property type="match status" value="1"/>
</dbReference>
<dbReference type="GO" id="GO:0005634">
    <property type="term" value="C:nucleus"/>
    <property type="evidence" value="ECO:0007669"/>
    <property type="project" value="TreeGrafter"/>
</dbReference>
<feature type="non-terminal residue" evidence="3">
    <location>
        <position position="426"/>
    </location>
</feature>
<dbReference type="InterPro" id="IPR036047">
    <property type="entry name" value="F-box-like_dom_sf"/>
</dbReference>
<organism evidence="3 4">
    <name type="scientific">Terfezia boudieri ATCC MYA-4762</name>
    <dbReference type="NCBI Taxonomy" id="1051890"/>
    <lineage>
        <taxon>Eukaryota</taxon>
        <taxon>Fungi</taxon>
        <taxon>Dikarya</taxon>
        <taxon>Ascomycota</taxon>
        <taxon>Pezizomycotina</taxon>
        <taxon>Pezizomycetes</taxon>
        <taxon>Pezizales</taxon>
        <taxon>Pezizaceae</taxon>
        <taxon>Terfezia</taxon>
    </lineage>
</organism>
<sequence length="426" mass="48791">HPLRIKPLGNAFTASSNLRDTSTGNIALLPDELIIQLLSYLDAKSLLALGSTSKGLYAFCRWDELWKDLFVNSSPRQRFTWHGTWRTTYLNRPPTSLPPAIPCPNLYSDVLYRPFYCSQISLSKYTTSIPPNNLIPRLTNLSTNDFNQSWASMPFILTSPVKSWLGYQAWTIDSLLQKYSSITFRAEAVDWPLQTYGQYMSNNSDESPLYLFDKHFAEKTSMGEEYTIPPLFTEDFFSVLGKDRPDRKWLILGPAGSGSSFHKDPNATSAWNAVVEGEKYWIMFPNNINPPGVFVSEDQSEVTSPLSIAEWFEGFHKEARRVKGVKEGICRRGEVLYVPSGWWHLVVNLSTALAITENFVPKKHLPRVLSFLRDQPQSVSGFDCEKVKDPYRLFVQRMEEGYPDILEEALKELRMEKKVRGKWDEL</sequence>
<dbReference type="PROSITE" id="PS51184">
    <property type="entry name" value="JMJC"/>
    <property type="match status" value="1"/>
</dbReference>
<evidence type="ECO:0000259" key="1">
    <source>
        <dbReference type="PROSITE" id="PS50181"/>
    </source>
</evidence>
<dbReference type="Gene3D" id="1.20.1280.50">
    <property type="match status" value="1"/>
</dbReference>
<dbReference type="AlphaFoldDB" id="A0A3N4LAB4"/>
<dbReference type="GO" id="GO:0000987">
    <property type="term" value="F:cis-regulatory region sequence-specific DNA binding"/>
    <property type="evidence" value="ECO:0007669"/>
    <property type="project" value="TreeGrafter"/>
</dbReference>
<proteinExistence type="predicted"/>
<feature type="non-terminal residue" evidence="3">
    <location>
        <position position="1"/>
    </location>
</feature>
<dbReference type="PROSITE" id="PS50181">
    <property type="entry name" value="FBOX"/>
    <property type="match status" value="1"/>
</dbReference>
<dbReference type="STRING" id="1051890.A0A3N4LAB4"/>
<dbReference type="Proteomes" id="UP000267821">
    <property type="component" value="Unassembled WGS sequence"/>
</dbReference>
<reference evidence="3 4" key="1">
    <citation type="journal article" date="2018" name="Nat. Ecol. Evol.">
        <title>Pezizomycetes genomes reveal the molecular basis of ectomycorrhizal truffle lifestyle.</title>
        <authorList>
            <person name="Murat C."/>
            <person name="Payen T."/>
            <person name="Noel B."/>
            <person name="Kuo A."/>
            <person name="Morin E."/>
            <person name="Chen J."/>
            <person name="Kohler A."/>
            <person name="Krizsan K."/>
            <person name="Balestrini R."/>
            <person name="Da Silva C."/>
            <person name="Montanini B."/>
            <person name="Hainaut M."/>
            <person name="Levati E."/>
            <person name="Barry K.W."/>
            <person name="Belfiori B."/>
            <person name="Cichocki N."/>
            <person name="Clum A."/>
            <person name="Dockter R.B."/>
            <person name="Fauchery L."/>
            <person name="Guy J."/>
            <person name="Iotti M."/>
            <person name="Le Tacon F."/>
            <person name="Lindquist E.A."/>
            <person name="Lipzen A."/>
            <person name="Malagnac F."/>
            <person name="Mello A."/>
            <person name="Molinier V."/>
            <person name="Miyauchi S."/>
            <person name="Poulain J."/>
            <person name="Riccioni C."/>
            <person name="Rubini A."/>
            <person name="Sitrit Y."/>
            <person name="Splivallo R."/>
            <person name="Traeger S."/>
            <person name="Wang M."/>
            <person name="Zifcakova L."/>
            <person name="Wipf D."/>
            <person name="Zambonelli A."/>
            <person name="Paolocci F."/>
            <person name="Nowrousian M."/>
            <person name="Ottonello S."/>
            <person name="Baldrian P."/>
            <person name="Spatafora J.W."/>
            <person name="Henrissat B."/>
            <person name="Nagy L.G."/>
            <person name="Aury J.M."/>
            <person name="Wincker P."/>
            <person name="Grigoriev I.V."/>
            <person name="Bonfante P."/>
            <person name="Martin F.M."/>
        </authorList>
    </citation>
    <scope>NUCLEOTIDE SEQUENCE [LARGE SCALE GENOMIC DNA]</scope>
    <source>
        <strain evidence="3 4">ATCC MYA-4762</strain>
    </source>
</reference>
<keyword evidence="4" id="KW-1185">Reference proteome</keyword>
<dbReference type="OrthoDB" id="424465at2759"/>
<dbReference type="InParanoid" id="A0A3N4LAB4"/>
<evidence type="ECO:0000313" key="3">
    <source>
        <dbReference type="EMBL" id="RPB19810.1"/>
    </source>
</evidence>
<dbReference type="InterPro" id="IPR050910">
    <property type="entry name" value="JMJD6_ArgDemeth/LysHydrox"/>
</dbReference>
<dbReference type="Pfam" id="PF12937">
    <property type="entry name" value="F-box-like"/>
    <property type="match status" value="1"/>
</dbReference>
<evidence type="ECO:0000313" key="4">
    <source>
        <dbReference type="Proteomes" id="UP000267821"/>
    </source>
</evidence>
<dbReference type="PANTHER" id="PTHR12480:SF21">
    <property type="entry name" value="JMJC DOMAIN-CONTAINING PROTEIN 8"/>
    <property type="match status" value="1"/>
</dbReference>
<name>A0A3N4LAB4_9PEZI</name>
<dbReference type="EMBL" id="ML121582">
    <property type="protein sequence ID" value="RPB19810.1"/>
    <property type="molecule type" value="Genomic_DNA"/>
</dbReference>
<dbReference type="Gene3D" id="2.60.120.650">
    <property type="entry name" value="Cupin"/>
    <property type="match status" value="1"/>
</dbReference>
<dbReference type="InterPro" id="IPR001810">
    <property type="entry name" value="F-box_dom"/>
</dbReference>
<dbReference type="SUPFAM" id="SSF81383">
    <property type="entry name" value="F-box domain"/>
    <property type="match status" value="1"/>
</dbReference>
<accession>A0A3N4LAB4</accession>
<dbReference type="InterPro" id="IPR041667">
    <property type="entry name" value="Cupin_8"/>
</dbReference>
<dbReference type="InterPro" id="IPR003347">
    <property type="entry name" value="JmjC_dom"/>
</dbReference>
<dbReference type="SMART" id="SM00558">
    <property type="entry name" value="JmjC"/>
    <property type="match status" value="1"/>
</dbReference>
<evidence type="ECO:0000259" key="2">
    <source>
        <dbReference type="PROSITE" id="PS51184"/>
    </source>
</evidence>